<dbReference type="SMART" id="SM00481">
    <property type="entry name" value="POLIIIAc"/>
    <property type="match status" value="1"/>
</dbReference>
<dbReference type="GO" id="GO:0004534">
    <property type="term" value="F:5'-3' RNA exonuclease activity"/>
    <property type="evidence" value="ECO:0007669"/>
    <property type="project" value="TreeGrafter"/>
</dbReference>
<dbReference type="Gene3D" id="3.20.20.140">
    <property type="entry name" value="Metal-dependent hydrolases"/>
    <property type="match status" value="1"/>
</dbReference>
<dbReference type="InterPro" id="IPR052018">
    <property type="entry name" value="PHP_domain"/>
</dbReference>
<dbReference type="Proteomes" id="UP000308489">
    <property type="component" value="Chromosome 1"/>
</dbReference>
<protein>
    <submittedName>
        <fullName evidence="2">Predicted metal-dependent phosphoesterases (PHP family)</fullName>
    </submittedName>
</protein>
<dbReference type="InterPro" id="IPR016195">
    <property type="entry name" value="Pol/histidinol_Pase-like"/>
</dbReference>
<reference evidence="2 3" key="1">
    <citation type="submission" date="2019-05" db="EMBL/GenBank/DDBJ databases">
        <authorList>
            <consortium name="Pathogen Informatics"/>
        </authorList>
    </citation>
    <scope>NUCLEOTIDE SEQUENCE [LARGE SCALE GENOMIC DNA]</scope>
    <source>
        <strain evidence="2 3">NCTC503</strain>
    </source>
</reference>
<dbReference type="SUPFAM" id="SSF89550">
    <property type="entry name" value="PHP domain-like"/>
    <property type="match status" value="1"/>
</dbReference>
<dbReference type="Pfam" id="PF13263">
    <property type="entry name" value="PHP_C"/>
    <property type="match status" value="1"/>
</dbReference>
<dbReference type="KEGG" id="hhw:NCTC503_01048"/>
<feature type="domain" description="Polymerase/histidinol phosphatase N-terminal" evidence="1">
    <location>
        <begin position="9"/>
        <end position="74"/>
    </location>
</feature>
<evidence type="ECO:0000259" key="1">
    <source>
        <dbReference type="SMART" id="SM00481"/>
    </source>
</evidence>
<dbReference type="AlphaFoldDB" id="A0A4U9R817"/>
<dbReference type="PANTHER" id="PTHR42924">
    <property type="entry name" value="EXONUCLEASE"/>
    <property type="match status" value="1"/>
</dbReference>
<gene>
    <name evidence="2" type="ORF">NCTC503_01048</name>
</gene>
<keyword evidence="3" id="KW-1185">Reference proteome</keyword>
<dbReference type="OrthoDB" id="9775360at2"/>
<proteinExistence type="predicted"/>
<dbReference type="PANTHER" id="PTHR42924:SF3">
    <property type="entry name" value="POLYMERASE_HISTIDINOL PHOSPHATASE N-TERMINAL DOMAIN-CONTAINING PROTEIN"/>
    <property type="match status" value="1"/>
</dbReference>
<evidence type="ECO:0000313" key="2">
    <source>
        <dbReference type="EMBL" id="VTQ87216.1"/>
    </source>
</evidence>
<accession>A0A4U9R817</accession>
<dbReference type="InterPro" id="IPR003141">
    <property type="entry name" value="Pol/His_phosphatase_N"/>
</dbReference>
<evidence type="ECO:0000313" key="3">
    <source>
        <dbReference type="Proteomes" id="UP000308489"/>
    </source>
</evidence>
<dbReference type="InterPro" id="IPR004013">
    <property type="entry name" value="PHP_dom"/>
</dbReference>
<dbReference type="RefSeq" id="WP_138209748.1">
    <property type="nucleotide sequence ID" value="NZ_CBCSDB010000006.1"/>
</dbReference>
<organism evidence="2 3">
    <name type="scientific">Hathewaya histolytica</name>
    <name type="common">Clostridium histolyticum</name>
    <dbReference type="NCBI Taxonomy" id="1498"/>
    <lineage>
        <taxon>Bacteria</taxon>
        <taxon>Bacillati</taxon>
        <taxon>Bacillota</taxon>
        <taxon>Clostridia</taxon>
        <taxon>Eubacteriales</taxon>
        <taxon>Clostridiaceae</taxon>
        <taxon>Hathewaya</taxon>
    </lineage>
</organism>
<dbReference type="EMBL" id="LR590481">
    <property type="protein sequence ID" value="VTQ87216.1"/>
    <property type="molecule type" value="Genomic_DNA"/>
</dbReference>
<sequence length="251" mass="29928">MVVMYIKRYIFHVHTEYSQDSDMRIEKIYKKLKKNNIDGIAITDHNSIKGAIKFKEKYGKEIDVVIGEEIMTTNGEIIGLFLEEEIPKGLSPMETIKRIKEQDGIVYIPHPFDDKRKKTCLDEKFINELQDNIDVIEVFNGRCIQNSYNEKADCLARELNKRGIVGSDAHSYYEVQFNYVEFRNKITRNNILEELKHFKILQKRNNKIIHYYTMYIKIKKLIKDGKLDEAFNFIYRGCKKRFKAFRKVYRK</sequence>
<dbReference type="Pfam" id="PF02811">
    <property type="entry name" value="PHP"/>
    <property type="match status" value="1"/>
</dbReference>
<name>A0A4U9R817_HATHI</name>
<dbReference type="GO" id="GO:0035312">
    <property type="term" value="F:5'-3' DNA exonuclease activity"/>
    <property type="evidence" value="ECO:0007669"/>
    <property type="project" value="TreeGrafter"/>
</dbReference>
<dbReference type="CDD" id="cd07432">
    <property type="entry name" value="PHP_HisPPase"/>
    <property type="match status" value="1"/>
</dbReference>